<feature type="transmembrane region" description="Helical" evidence="5">
    <location>
        <begin position="378"/>
        <end position="399"/>
    </location>
</feature>
<feature type="transmembrane region" description="Helical" evidence="5">
    <location>
        <begin position="111"/>
        <end position="129"/>
    </location>
</feature>
<proteinExistence type="predicted"/>
<keyword evidence="7" id="KW-1185">Reference proteome</keyword>
<gene>
    <name evidence="6" type="ORF">IO89_10865</name>
</gene>
<accession>A0A085BIX5</accession>
<feature type="transmembrane region" description="Helical" evidence="5">
    <location>
        <begin position="269"/>
        <end position="297"/>
    </location>
</feature>
<feature type="transmembrane region" description="Helical" evidence="5">
    <location>
        <begin position="186"/>
        <end position="204"/>
    </location>
</feature>
<reference evidence="6 7" key="1">
    <citation type="submission" date="2014-07" db="EMBL/GenBank/DDBJ databases">
        <title>Epilithonimonas lactis LMG 22401 Genome.</title>
        <authorList>
            <person name="Pipes S.E."/>
            <person name="Stropko S.J."/>
        </authorList>
    </citation>
    <scope>NUCLEOTIDE SEQUENCE [LARGE SCALE GENOMIC DNA]</scope>
    <source>
        <strain evidence="6 7">LMG 24401</strain>
    </source>
</reference>
<feature type="transmembrane region" description="Helical" evidence="5">
    <location>
        <begin position="342"/>
        <end position="366"/>
    </location>
</feature>
<evidence type="ECO:0000256" key="3">
    <source>
        <dbReference type="ARBA" id="ARBA00022989"/>
    </source>
</evidence>
<feature type="transmembrane region" description="Helical" evidence="5">
    <location>
        <begin position="405"/>
        <end position="425"/>
    </location>
</feature>
<dbReference type="GO" id="GO:0016020">
    <property type="term" value="C:membrane"/>
    <property type="evidence" value="ECO:0007669"/>
    <property type="project" value="UniProtKB-SubCell"/>
</dbReference>
<keyword evidence="2 5" id="KW-0812">Transmembrane</keyword>
<dbReference type="eggNOG" id="COG0531">
    <property type="taxonomic scope" value="Bacteria"/>
</dbReference>
<evidence type="ECO:0000256" key="5">
    <source>
        <dbReference type="SAM" id="Phobius"/>
    </source>
</evidence>
<dbReference type="GO" id="GO:0015171">
    <property type="term" value="F:amino acid transmembrane transporter activity"/>
    <property type="evidence" value="ECO:0007669"/>
    <property type="project" value="TreeGrafter"/>
</dbReference>
<dbReference type="Proteomes" id="UP000028623">
    <property type="component" value="Unassembled WGS sequence"/>
</dbReference>
<dbReference type="Pfam" id="PF13520">
    <property type="entry name" value="AA_permease_2"/>
    <property type="match status" value="1"/>
</dbReference>
<comment type="caution">
    <text evidence="6">The sequence shown here is derived from an EMBL/GenBank/DDBJ whole genome shotgun (WGS) entry which is preliminary data.</text>
</comment>
<evidence type="ECO:0000256" key="1">
    <source>
        <dbReference type="ARBA" id="ARBA00004141"/>
    </source>
</evidence>
<organism evidence="6 7">
    <name type="scientific">Epilithonimonas lactis</name>
    <dbReference type="NCBI Taxonomy" id="421072"/>
    <lineage>
        <taxon>Bacteria</taxon>
        <taxon>Pseudomonadati</taxon>
        <taxon>Bacteroidota</taxon>
        <taxon>Flavobacteriia</taxon>
        <taxon>Flavobacteriales</taxon>
        <taxon>Weeksellaceae</taxon>
        <taxon>Chryseobacterium group</taxon>
        <taxon>Epilithonimonas</taxon>
    </lineage>
</organism>
<evidence type="ECO:0000256" key="2">
    <source>
        <dbReference type="ARBA" id="ARBA00022692"/>
    </source>
</evidence>
<evidence type="ECO:0000256" key="4">
    <source>
        <dbReference type="ARBA" id="ARBA00023136"/>
    </source>
</evidence>
<dbReference type="EMBL" id="JPLY01000003">
    <property type="protein sequence ID" value="KFC22420.1"/>
    <property type="molecule type" value="Genomic_DNA"/>
</dbReference>
<dbReference type="STRING" id="421072.SAMN04488097_2794"/>
<dbReference type="RefSeq" id="WP_034976060.1">
    <property type="nucleotide sequence ID" value="NZ_FOFI01000003.1"/>
</dbReference>
<keyword evidence="4 5" id="KW-0472">Membrane</keyword>
<dbReference type="Gene3D" id="1.20.1740.10">
    <property type="entry name" value="Amino acid/polyamine transporter I"/>
    <property type="match status" value="1"/>
</dbReference>
<dbReference type="OrthoDB" id="860831at2"/>
<feature type="transmembrane region" description="Helical" evidence="5">
    <location>
        <begin position="28"/>
        <end position="52"/>
    </location>
</feature>
<keyword evidence="3 5" id="KW-1133">Transmembrane helix</keyword>
<evidence type="ECO:0000313" key="7">
    <source>
        <dbReference type="Proteomes" id="UP000028623"/>
    </source>
</evidence>
<dbReference type="PANTHER" id="PTHR43243:SF11">
    <property type="entry name" value="AMINO ACID PERMEASE_ SLC12A DOMAIN-CONTAINING PROTEIN"/>
    <property type="match status" value="1"/>
</dbReference>
<dbReference type="AlphaFoldDB" id="A0A085BIX5"/>
<dbReference type="PANTHER" id="PTHR43243">
    <property type="entry name" value="INNER MEMBRANE TRANSPORTER YGJI-RELATED"/>
    <property type="match status" value="1"/>
</dbReference>
<feature type="transmembrane region" description="Helical" evidence="5">
    <location>
        <begin position="141"/>
        <end position="166"/>
    </location>
</feature>
<name>A0A085BIX5_9FLAO</name>
<feature type="transmembrane region" description="Helical" evidence="5">
    <location>
        <begin position="318"/>
        <end position="336"/>
    </location>
</feature>
<protein>
    <submittedName>
        <fullName evidence="6">Amino acid permease</fullName>
    </submittedName>
</protein>
<evidence type="ECO:0000313" key="6">
    <source>
        <dbReference type="EMBL" id="KFC22420.1"/>
    </source>
</evidence>
<dbReference type="InterPro" id="IPR002293">
    <property type="entry name" value="AA/rel_permease1"/>
</dbReference>
<feature type="transmembrane region" description="Helical" evidence="5">
    <location>
        <begin position="82"/>
        <end position="99"/>
    </location>
</feature>
<sequence>MSTKKLSEWYATAICGNDITSSCLYVSALAIVAAGQYAWVALLMVAVVLFLFRKIYGEVVGALPLNGGAYNVLLNTTTKSNASIAACLTILSYMATAVISSSEAMHYLHHILPYFNVNIATFVLLLIFLELTILGISESSVVALVIFVFHLATMGLLIGSCFFFVWQHGFSILIDNFHLPARNGSILTAIFFGFSAAMLGISGFESSSNFVEEQERGVFAKTLRNMWIAVSVLNPMIAFLVICIIPISAVESHQNSFLSYIGTLTGGKWLATIISINAVSVLSGAVLTSFVGVNGLIKRMTLDRILPNYFLKENKRGSTYRILILFFLLCLSVLLVTRGQLAPLAAVYALSFLTVMASFALGNILLKLRRSRLPRPEYAKPGVVLLAFAAIIIALYGNIMTKPQYLVTFLQYFIPSVLIILAMLLRKDIMHFIVNLLQSLSKNYKKYTLTRQRSLYRSLKKLYEQDFVFFSKGDDIATLNKVMMYLHENEVTNNMKIVTVLKEQQQPDPKFLADFDTLDRAYPEVDMEYITILGNFTPELVEELSNKWGIPKNFMFISSPGEKFSYRVDELGGVRLIL</sequence>
<comment type="subcellular location">
    <subcellularLocation>
        <location evidence="1">Membrane</location>
        <topology evidence="1">Multi-pass membrane protein</topology>
    </subcellularLocation>
</comment>
<feature type="transmembrane region" description="Helical" evidence="5">
    <location>
        <begin position="225"/>
        <end position="249"/>
    </location>
</feature>